<accession>A0A545ASS5</accession>
<feature type="region of interest" description="Disordered" evidence="1">
    <location>
        <begin position="97"/>
        <end position="116"/>
    </location>
</feature>
<dbReference type="AlphaFoldDB" id="A0A545ASS5"/>
<feature type="domain" description="VWFA" evidence="2">
    <location>
        <begin position="399"/>
        <end position="594"/>
    </location>
</feature>
<gene>
    <name evidence="3" type="ORF">FL583_15315</name>
</gene>
<protein>
    <submittedName>
        <fullName evidence="3">VWA domain-containing protein</fullName>
    </submittedName>
</protein>
<dbReference type="OrthoDB" id="5621159at2"/>
<comment type="caution">
    <text evidence="3">The sequence shown here is derived from an EMBL/GenBank/DDBJ whole genome shotgun (WGS) entry which is preliminary data.</text>
</comment>
<dbReference type="SUPFAM" id="SSF53300">
    <property type="entry name" value="vWA-like"/>
    <property type="match status" value="1"/>
</dbReference>
<dbReference type="PROSITE" id="PS50234">
    <property type="entry name" value="VWFA"/>
    <property type="match status" value="1"/>
</dbReference>
<organism evidence="3 4">
    <name type="scientific">Cryptosporangium phraense</name>
    <dbReference type="NCBI Taxonomy" id="2593070"/>
    <lineage>
        <taxon>Bacteria</taxon>
        <taxon>Bacillati</taxon>
        <taxon>Actinomycetota</taxon>
        <taxon>Actinomycetes</taxon>
        <taxon>Cryptosporangiales</taxon>
        <taxon>Cryptosporangiaceae</taxon>
        <taxon>Cryptosporangium</taxon>
    </lineage>
</organism>
<dbReference type="SMART" id="SM00327">
    <property type="entry name" value="VWA"/>
    <property type="match status" value="1"/>
</dbReference>
<dbReference type="Gene3D" id="3.40.50.410">
    <property type="entry name" value="von Willebrand factor, type A domain"/>
    <property type="match status" value="1"/>
</dbReference>
<dbReference type="EMBL" id="VIRS01000009">
    <property type="protein sequence ID" value="TQS44301.1"/>
    <property type="molecule type" value="Genomic_DNA"/>
</dbReference>
<dbReference type="InterPro" id="IPR002035">
    <property type="entry name" value="VWF_A"/>
</dbReference>
<dbReference type="InParanoid" id="A0A545ASS5"/>
<dbReference type="InterPro" id="IPR036465">
    <property type="entry name" value="vWFA_dom_sf"/>
</dbReference>
<evidence type="ECO:0000256" key="1">
    <source>
        <dbReference type="SAM" id="MobiDB-lite"/>
    </source>
</evidence>
<sequence length="597" mass="61954">MSRRLWPWVAGGVGAVLAATAGFAGVRMAADDDGRACGERTVRITVAAALDQAPALQTIADNWQRTGPTVAGACPDVRIIATRSAEVAANLGEIEAAGGSADSADERPEPLSPSESAAAAAAEVVSASKRPTIWAPDSRAWAELASTRPDAAALLPEGAPSVAVSPVVIAAAKGAEAALGGPSAVSWPGVLRRIAAGRGTLRLGMTDPTESTAALLTLMSLADANGDGTSSPAEIAGPLALERTTRTYAVGVDALAAQMWPGEWAGSATGSRLSLFPATEQEILRLARIKGTPPLVPLYPAEGVAVADHPFYVLDGAWVTADQRAVATAFRDVVLGSAGRAAYGAAGFRDRDGTLGALASVPLTAGAPLTAEPRTRALPDVATLTGVLVRWRALRRPANVIAAVDTSGSMTEKVPGLPITKLDAFRQAGIQAVRLFNDRSRLGLWEFSSNLSGTRDYRVVVPVRTMAEQVGPVSQRETIVAATNRLRPHSATGLYDTIDAAYRAVQGSWRPDQQNILVVMTDGRNEDRTGLSLPQLLARLRSTMTPAKPITVLAIAYGSGADVEALQRVTAVTGGRTFVSRNPADIGAVLLSAMVNR</sequence>
<dbReference type="Pfam" id="PF00092">
    <property type="entry name" value="VWA"/>
    <property type="match status" value="1"/>
</dbReference>
<name>A0A545ASS5_9ACTN</name>
<keyword evidence="4" id="KW-1185">Reference proteome</keyword>
<evidence type="ECO:0000313" key="3">
    <source>
        <dbReference type="EMBL" id="TQS44301.1"/>
    </source>
</evidence>
<proteinExistence type="predicted"/>
<dbReference type="Pfam" id="PF13531">
    <property type="entry name" value="SBP_bac_11"/>
    <property type="match status" value="1"/>
</dbReference>
<dbReference type="RefSeq" id="WP_142705292.1">
    <property type="nucleotide sequence ID" value="NZ_VIRS01000009.1"/>
</dbReference>
<dbReference type="Proteomes" id="UP000317982">
    <property type="component" value="Unassembled WGS sequence"/>
</dbReference>
<evidence type="ECO:0000313" key="4">
    <source>
        <dbReference type="Proteomes" id="UP000317982"/>
    </source>
</evidence>
<evidence type="ECO:0000259" key="2">
    <source>
        <dbReference type="PROSITE" id="PS50234"/>
    </source>
</evidence>
<reference evidence="3 4" key="1">
    <citation type="submission" date="2019-07" db="EMBL/GenBank/DDBJ databases">
        <title>Cryptosporangium phraense sp. nov., isolated from plant litter.</title>
        <authorList>
            <person name="Suriyachadkun C."/>
        </authorList>
    </citation>
    <scope>NUCLEOTIDE SEQUENCE [LARGE SCALE GENOMIC DNA]</scope>
    <source>
        <strain evidence="3 4">A-T 5661</strain>
    </source>
</reference>